<evidence type="ECO:0000313" key="10">
    <source>
        <dbReference type="Proteomes" id="UP001341840"/>
    </source>
</evidence>
<evidence type="ECO:0000256" key="4">
    <source>
        <dbReference type="ARBA" id="ARBA00023187"/>
    </source>
</evidence>
<dbReference type="EMBL" id="JASCZI010030622">
    <property type="protein sequence ID" value="MED6123945.1"/>
    <property type="molecule type" value="Genomic_DNA"/>
</dbReference>
<dbReference type="Proteomes" id="UP001341840">
    <property type="component" value="Unassembled WGS sequence"/>
</dbReference>
<feature type="region of interest" description="Disordered" evidence="7">
    <location>
        <begin position="169"/>
        <end position="207"/>
    </location>
</feature>
<evidence type="ECO:0000313" key="9">
    <source>
        <dbReference type="EMBL" id="MED6123945.1"/>
    </source>
</evidence>
<dbReference type="SUPFAM" id="SSF54928">
    <property type="entry name" value="RNA-binding domain, RBD"/>
    <property type="match status" value="1"/>
</dbReference>
<dbReference type="InterPro" id="IPR051106">
    <property type="entry name" value="RNA-bind/splicing_reg"/>
</dbReference>
<dbReference type="Pfam" id="PF00076">
    <property type="entry name" value="RRM_1"/>
    <property type="match status" value="1"/>
</dbReference>
<dbReference type="InterPro" id="IPR035979">
    <property type="entry name" value="RBD_domain_sf"/>
</dbReference>
<sequence>MRVFAYFDSTYLFTAFTAPCKPNADAVKVQKVNDVLMRMLRKSTRRRLESVMEWREARFRRRRDDRWHDDDRRLNIHTKEWNTHTVFVDNLIPEITRGDLYRMFGWQGEVRDVFISRKTRRGTSSPFAFVRYDLAGGAERAARKLNGTVMRGRRVSVTHARFGRDQKLQGVHRKNHQGWERRDETEHNNRETTGKAITIRDEDQNGM</sequence>
<dbReference type="SMART" id="SM00360">
    <property type="entry name" value="RRM"/>
    <property type="match status" value="1"/>
</dbReference>
<keyword evidence="2" id="KW-0507">mRNA processing</keyword>
<feature type="domain" description="RRM" evidence="8">
    <location>
        <begin position="84"/>
        <end position="162"/>
    </location>
</feature>
<name>A0ABU6RJ44_9FABA</name>
<accession>A0ABU6RJ44</accession>
<evidence type="ECO:0000256" key="6">
    <source>
        <dbReference type="PROSITE-ProRule" id="PRU00176"/>
    </source>
</evidence>
<dbReference type="PANTHER" id="PTHR48028">
    <property type="entry name" value="GLYCINE-RICH RNA-BINDING PROTEIN RZ1A"/>
    <property type="match status" value="1"/>
</dbReference>
<keyword evidence="4" id="KW-0508">mRNA splicing</keyword>
<dbReference type="CDD" id="cd00590">
    <property type="entry name" value="RRM_SF"/>
    <property type="match status" value="1"/>
</dbReference>
<dbReference type="PROSITE" id="PS50102">
    <property type="entry name" value="RRM"/>
    <property type="match status" value="1"/>
</dbReference>
<evidence type="ECO:0000256" key="7">
    <source>
        <dbReference type="SAM" id="MobiDB-lite"/>
    </source>
</evidence>
<dbReference type="InterPro" id="IPR012677">
    <property type="entry name" value="Nucleotide-bd_a/b_plait_sf"/>
</dbReference>
<evidence type="ECO:0000256" key="3">
    <source>
        <dbReference type="ARBA" id="ARBA00022884"/>
    </source>
</evidence>
<keyword evidence="5" id="KW-0539">Nucleus</keyword>
<evidence type="ECO:0000259" key="8">
    <source>
        <dbReference type="PROSITE" id="PS50102"/>
    </source>
</evidence>
<proteinExistence type="predicted"/>
<feature type="compositionally biased region" description="Basic and acidic residues" evidence="7">
    <location>
        <begin position="177"/>
        <end position="207"/>
    </location>
</feature>
<comment type="subcellular location">
    <subcellularLocation>
        <location evidence="1">Nucleus</location>
    </subcellularLocation>
</comment>
<gene>
    <name evidence="9" type="ORF">PIB30_054372</name>
</gene>
<dbReference type="InterPro" id="IPR000504">
    <property type="entry name" value="RRM_dom"/>
</dbReference>
<reference evidence="9 10" key="1">
    <citation type="journal article" date="2023" name="Plants (Basel)">
        <title>Bridging the Gap: Combining Genomics and Transcriptomics Approaches to Understand Stylosanthes scabra, an Orphan Legume from the Brazilian Caatinga.</title>
        <authorList>
            <person name="Ferreira-Neto J.R.C."/>
            <person name="da Silva M.D."/>
            <person name="Binneck E."/>
            <person name="de Melo N.F."/>
            <person name="da Silva R.H."/>
            <person name="de Melo A.L.T.M."/>
            <person name="Pandolfi V."/>
            <person name="Bustamante F.O."/>
            <person name="Brasileiro-Vidal A.C."/>
            <person name="Benko-Iseppon A.M."/>
        </authorList>
    </citation>
    <scope>NUCLEOTIDE SEQUENCE [LARGE SCALE GENOMIC DNA]</scope>
    <source>
        <tissue evidence="9">Leaves</tissue>
    </source>
</reference>
<comment type="caution">
    <text evidence="9">The sequence shown here is derived from an EMBL/GenBank/DDBJ whole genome shotgun (WGS) entry which is preliminary data.</text>
</comment>
<keyword evidence="10" id="KW-1185">Reference proteome</keyword>
<dbReference type="Gene3D" id="3.30.70.330">
    <property type="match status" value="1"/>
</dbReference>
<evidence type="ECO:0000256" key="2">
    <source>
        <dbReference type="ARBA" id="ARBA00022664"/>
    </source>
</evidence>
<organism evidence="9 10">
    <name type="scientific">Stylosanthes scabra</name>
    <dbReference type="NCBI Taxonomy" id="79078"/>
    <lineage>
        <taxon>Eukaryota</taxon>
        <taxon>Viridiplantae</taxon>
        <taxon>Streptophyta</taxon>
        <taxon>Embryophyta</taxon>
        <taxon>Tracheophyta</taxon>
        <taxon>Spermatophyta</taxon>
        <taxon>Magnoliopsida</taxon>
        <taxon>eudicotyledons</taxon>
        <taxon>Gunneridae</taxon>
        <taxon>Pentapetalae</taxon>
        <taxon>rosids</taxon>
        <taxon>fabids</taxon>
        <taxon>Fabales</taxon>
        <taxon>Fabaceae</taxon>
        <taxon>Papilionoideae</taxon>
        <taxon>50 kb inversion clade</taxon>
        <taxon>dalbergioids sensu lato</taxon>
        <taxon>Dalbergieae</taxon>
        <taxon>Pterocarpus clade</taxon>
        <taxon>Stylosanthes</taxon>
    </lineage>
</organism>
<protein>
    <recommendedName>
        <fullName evidence="8">RRM domain-containing protein</fullName>
    </recommendedName>
</protein>
<evidence type="ECO:0000256" key="1">
    <source>
        <dbReference type="ARBA" id="ARBA00004123"/>
    </source>
</evidence>
<keyword evidence="3 6" id="KW-0694">RNA-binding</keyword>
<dbReference type="PANTHER" id="PTHR48028:SF4">
    <property type="entry name" value="SC35-LIKE SPLICING FACTOR"/>
    <property type="match status" value="1"/>
</dbReference>
<evidence type="ECO:0000256" key="5">
    <source>
        <dbReference type="ARBA" id="ARBA00023242"/>
    </source>
</evidence>